<dbReference type="AlphaFoldDB" id="A0A850HIF6"/>
<keyword evidence="3" id="KW-1185">Reference proteome</keyword>
<dbReference type="GO" id="GO:0016791">
    <property type="term" value="F:phosphatase activity"/>
    <property type="evidence" value="ECO:0007669"/>
    <property type="project" value="TreeGrafter"/>
</dbReference>
<dbReference type="InterPro" id="IPR006379">
    <property type="entry name" value="HAD-SF_hydro_IIB"/>
</dbReference>
<dbReference type="SUPFAM" id="SSF56784">
    <property type="entry name" value="HAD-like"/>
    <property type="match status" value="1"/>
</dbReference>
<reference evidence="3 4" key="1">
    <citation type="journal article" date="2020" name="Cell Host Microbe">
        <title>Functional and Genomic Variation between Human-Derived Isolates of Lachnospiraceae Reveals Inter- and Intra-Species Diversity.</title>
        <authorList>
            <person name="Sorbara M.T."/>
            <person name="Littmann E.R."/>
            <person name="Fontana E."/>
            <person name="Moody T.U."/>
            <person name="Kohout C.E."/>
            <person name="Gjonbalaj M."/>
            <person name="Eaton V."/>
            <person name="Seok R."/>
            <person name="Leiner I.M."/>
            <person name="Pamer E.G."/>
        </authorList>
    </citation>
    <scope>NUCLEOTIDE SEQUENCE [LARGE SCALE GENOMIC DNA]</scope>
    <source>
        <strain evidence="2 3">MSK.17.11</strain>
        <strain evidence="1 4">MSK.17.38</strain>
    </source>
</reference>
<dbReference type="EMBL" id="JAAIUO010000003">
    <property type="protein sequence ID" value="NSK14436.1"/>
    <property type="molecule type" value="Genomic_DNA"/>
</dbReference>
<dbReference type="RefSeq" id="WP_173814569.1">
    <property type="nucleotide sequence ID" value="NZ_JAAITX010000003.1"/>
</dbReference>
<dbReference type="PANTHER" id="PTHR10000">
    <property type="entry name" value="PHOSPHOSERINE PHOSPHATASE"/>
    <property type="match status" value="1"/>
</dbReference>
<evidence type="ECO:0000313" key="1">
    <source>
        <dbReference type="EMBL" id="NSK14436.1"/>
    </source>
</evidence>
<gene>
    <name evidence="2" type="ORF">G5A66_06010</name>
    <name evidence="1" type="ORF">G5A75_06030</name>
</gene>
<proteinExistence type="predicted"/>
<organism evidence="2 3">
    <name type="scientific">Dorea phocaeensis</name>
    <dbReference type="NCBI Taxonomy" id="2040291"/>
    <lineage>
        <taxon>Bacteria</taxon>
        <taxon>Bacillati</taxon>
        <taxon>Bacillota</taxon>
        <taxon>Clostridia</taxon>
        <taxon>Lachnospirales</taxon>
        <taxon>Lachnospiraceae</taxon>
        <taxon>Dorea</taxon>
    </lineage>
</organism>
<reference evidence="2" key="2">
    <citation type="submission" date="2020-02" db="EMBL/GenBank/DDBJ databases">
        <authorList>
            <person name="Littmann E."/>
            <person name="Sorbara M."/>
        </authorList>
    </citation>
    <scope>NUCLEOTIDE SEQUENCE</scope>
    <source>
        <strain evidence="2">MSK.17.11</strain>
        <strain evidence="1">MSK.17.38</strain>
    </source>
</reference>
<dbReference type="GO" id="GO:0000287">
    <property type="term" value="F:magnesium ion binding"/>
    <property type="evidence" value="ECO:0007669"/>
    <property type="project" value="TreeGrafter"/>
</dbReference>
<dbReference type="Gene3D" id="3.30.1240.10">
    <property type="match status" value="1"/>
</dbReference>
<dbReference type="Gene3D" id="3.40.50.1000">
    <property type="entry name" value="HAD superfamily/HAD-like"/>
    <property type="match status" value="1"/>
</dbReference>
<dbReference type="CDD" id="cd07516">
    <property type="entry name" value="HAD_Pase"/>
    <property type="match status" value="1"/>
</dbReference>
<comment type="caution">
    <text evidence="2">The sequence shown here is derived from an EMBL/GenBank/DDBJ whole genome shotgun (WGS) entry which is preliminary data.</text>
</comment>
<dbReference type="PANTHER" id="PTHR10000:SF8">
    <property type="entry name" value="HAD SUPERFAMILY HYDROLASE-LIKE, TYPE 3"/>
    <property type="match status" value="1"/>
</dbReference>
<name>A0A850HIF6_9FIRM</name>
<evidence type="ECO:0000313" key="2">
    <source>
        <dbReference type="EMBL" id="NVH58210.1"/>
    </source>
</evidence>
<protein>
    <submittedName>
        <fullName evidence="2">HAD family phosphatase</fullName>
    </submittedName>
</protein>
<dbReference type="Proteomes" id="UP000701680">
    <property type="component" value="Unassembled WGS sequence"/>
</dbReference>
<dbReference type="InterPro" id="IPR000150">
    <property type="entry name" value="Cof"/>
</dbReference>
<dbReference type="NCBIfam" id="TIGR00099">
    <property type="entry name" value="Cof-subfamily"/>
    <property type="match status" value="1"/>
</dbReference>
<sequence>MKIKTRMIGFDLDGTLLTTEKELTKRTKDAMERAIAQGIELLPATGRTLCGIPREVLEFPGIRYALTANGGRIVEVKTGKTILERLVMPDTARKVLTILEKYDTMCELYYDGQGYALEEKLASIEQYLPEAPMARYVKATRKGVSDLWKLFEEENRAMDKLQGLFVNYEDKLDAIEELREVPGIEVTGALNNNIEVNAAGVNKGAALVELGARMGIAREEIMAFGDGANDIHLMREVGSGVAMSNAIEAVKEAADYIAGSNDEDGVAEFLETYVLDRKS</sequence>
<dbReference type="EMBL" id="JAAITX010000003">
    <property type="protein sequence ID" value="NVH58210.1"/>
    <property type="molecule type" value="Genomic_DNA"/>
</dbReference>
<dbReference type="NCBIfam" id="TIGR01484">
    <property type="entry name" value="HAD-SF-IIB"/>
    <property type="match status" value="1"/>
</dbReference>
<dbReference type="SFLD" id="SFLDG01140">
    <property type="entry name" value="C2.B:_Phosphomannomutase_and_P"/>
    <property type="match status" value="1"/>
</dbReference>
<dbReference type="InterPro" id="IPR036412">
    <property type="entry name" value="HAD-like_sf"/>
</dbReference>
<evidence type="ECO:0000313" key="3">
    <source>
        <dbReference type="Proteomes" id="UP000528555"/>
    </source>
</evidence>
<evidence type="ECO:0000313" key="4">
    <source>
        <dbReference type="Proteomes" id="UP000701680"/>
    </source>
</evidence>
<dbReference type="GO" id="GO:0005829">
    <property type="term" value="C:cytosol"/>
    <property type="evidence" value="ECO:0007669"/>
    <property type="project" value="TreeGrafter"/>
</dbReference>
<dbReference type="SFLD" id="SFLDS00003">
    <property type="entry name" value="Haloacid_Dehalogenase"/>
    <property type="match status" value="1"/>
</dbReference>
<dbReference type="Pfam" id="PF08282">
    <property type="entry name" value="Hydrolase_3"/>
    <property type="match status" value="1"/>
</dbReference>
<accession>A0A850HIF6</accession>
<dbReference type="Proteomes" id="UP000528555">
    <property type="component" value="Unassembled WGS sequence"/>
</dbReference>
<dbReference type="PROSITE" id="PS01229">
    <property type="entry name" value="COF_2"/>
    <property type="match status" value="1"/>
</dbReference>
<dbReference type="InterPro" id="IPR023214">
    <property type="entry name" value="HAD_sf"/>
</dbReference>